<dbReference type="Proteomes" id="UP000593561">
    <property type="component" value="Unassembled WGS sequence"/>
</dbReference>
<evidence type="ECO:0000256" key="1">
    <source>
        <dbReference type="SAM" id="MobiDB-lite"/>
    </source>
</evidence>
<protein>
    <submittedName>
        <fullName evidence="2">Uncharacterized protein</fullName>
    </submittedName>
</protein>
<dbReference type="AlphaFoldDB" id="A0A7J8T4M3"/>
<feature type="region of interest" description="Disordered" evidence="1">
    <location>
        <begin position="1"/>
        <end position="26"/>
    </location>
</feature>
<keyword evidence="3" id="KW-1185">Reference proteome</keyword>
<evidence type="ECO:0000313" key="2">
    <source>
        <dbReference type="EMBL" id="MBA0632990.1"/>
    </source>
</evidence>
<feature type="compositionally biased region" description="Basic residues" evidence="1">
    <location>
        <begin position="1"/>
        <end position="10"/>
    </location>
</feature>
<gene>
    <name evidence="2" type="ORF">Godav_001650</name>
</gene>
<name>A0A7J8T4M3_GOSDV</name>
<accession>A0A7J8T4M3</accession>
<sequence length="112" mass="12806">MAKTHMKAGHHTLNCQKQPMTPKPNHHVQNIEFKNVKDWATVFSGKFGHRETNTHYRDSKSSNRSLMKGNLQKKKGRMAVFPGKGTEFGKIEDSQLMDLKIKQTVATHKGYL</sequence>
<proteinExistence type="predicted"/>
<reference evidence="2 3" key="1">
    <citation type="journal article" date="2019" name="Genome Biol. Evol.">
        <title>Insights into the evolution of the New World diploid cottons (Gossypium, subgenus Houzingenia) based on genome sequencing.</title>
        <authorList>
            <person name="Grover C.E."/>
            <person name="Arick M.A. 2nd"/>
            <person name="Thrash A."/>
            <person name="Conover J.L."/>
            <person name="Sanders W.S."/>
            <person name="Peterson D.G."/>
            <person name="Frelichowski J.E."/>
            <person name="Scheffler J.A."/>
            <person name="Scheffler B.E."/>
            <person name="Wendel J.F."/>
        </authorList>
    </citation>
    <scope>NUCLEOTIDE SEQUENCE [LARGE SCALE GENOMIC DNA]</scope>
    <source>
        <strain evidence="2">27</strain>
        <tissue evidence="2">Leaf</tissue>
    </source>
</reference>
<evidence type="ECO:0000313" key="3">
    <source>
        <dbReference type="Proteomes" id="UP000593561"/>
    </source>
</evidence>
<feature type="compositionally biased region" description="Basic and acidic residues" evidence="1">
    <location>
        <begin position="50"/>
        <end position="61"/>
    </location>
</feature>
<feature type="region of interest" description="Disordered" evidence="1">
    <location>
        <begin position="50"/>
        <end position="82"/>
    </location>
</feature>
<comment type="caution">
    <text evidence="2">The sequence shown here is derived from an EMBL/GenBank/DDBJ whole genome shotgun (WGS) entry which is preliminary data.</text>
</comment>
<organism evidence="2 3">
    <name type="scientific">Gossypium davidsonii</name>
    <name type="common">Davidson's cotton</name>
    <name type="synonym">Gossypium klotzschianum subsp. davidsonii</name>
    <dbReference type="NCBI Taxonomy" id="34287"/>
    <lineage>
        <taxon>Eukaryota</taxon>
        <taxon>Viridiplantae</taxon>
        <taxon>Streptophyta</taxon>
        <taxon>Embryophyta</taxon>
        <taxon>Tracheophyta</taxon>
        <taxon>Spermatophyta</taxon>
        <taxon>Magnoliopsida</taxon>
        <taxon>eudicotyledons</taxon>
        <taxon>Gunneridae</taxon>
        <taxon>Pentapetalae</taxon>
        <taxon>rosids</taxon>
        <taxon>malvids</taxon>
        <taxon>Malvales</taxon>
        <taxon>Malvaceae</taxon>
        <taxon>Malvoideae</taxon>
        <taxon>Gossypium</taxon>
    </lineage>
</organism>
<dbReference type="EMBL" id="JABFAC010000013">
    <property type="protein sequence ID" value="MBA0632990.1"/>
    <property type="molecule type" value="Genomic_DNA"/>
</dbReference>